<comment type="caution">
    <text evidence="2">The sequence shown here is derived from an EMBL/GenBank/DDBJ whole genome shotgun (WGS) entry which is preliminary data.</text>
</comment>
<keyword evidence="3" id="KW-1185">Reference proteome</keyword>
<dbReference type="EMBL" id="BAAAPB010000006">
    <property type="protein sequence ID" value="GAA1975973.1"/>
    <property type="molecule type" value="Genomic_DNA"/>
</dbReference>
<dbReference type="Proteomes" id="UP001500571">
    <property type="component" value="Unassembled WGS sequence"/>
</dbReference>
<protein>
    <recommendedName>
        <fullName evidence="4">Lipoprotein</fullName>
    </recommendedName>
</protein>
<feature type="chain" id="PRO_5045272002" description="Lipoprotein" evidence="1">
    <location>
        <begin position="23"/>
        <end position="151"/>
    </location>
</feature>
<evidence type="ECO:0000313" key="3">
    <source>
        <dbReference type="Proteomes" id="UP001500571"/>
    </source>
</evidence>
<organism evidence="2 3">
    <name type="scientific">Nocardioides panacihumi</name>
    <dbReference type="NCBI Taxonomy" id="400774"/>
    <lineage>
        <taxon>Bacteria</taxon>
        <taxon>Bacillati</taxon>
        <taxon>Actinomycetota</taxon>
        <taxon>Actinomycetes</taxon>
        <taxon>Propionibacteriales</taxon>
        <taxon>Nocardioidaceae</taxon>
        <taxon>Nocardioides</taxon>
    </lineage>
</organism>
<feature type="signal peptide" evidence="1">
    <location>
        <begin position="1"/>
        <end position="22"/>
    </location>
</feature>
<dbReference type="PROSITE" id="PS51257">
    <property type="entry name" value="PROKAR_LIPOPROTEIN"/>
    <property type="match status" value="1"/>
</dbReference>
<evidence type="ECO:0008006" key="4">
    <source>
        <dbReference type="Google" id="ProtNLM"/>
    </source>
</evidence>
<evidence type="ECO:0000313" key="2">
    <source>
        <dbReference type="EMBL" id="GAA1975973.1"/>
    </source>
</evidence>
<evidence type="ECO:0000256" key="1">
    <source>
        <dbReference type="SAM" id="SignalP"/>
    </source>
</evidence>
<dbReference type="RefSeq" id="WP_344048255.1">
    <property type="nucleotide sequence ID" value="NZ_BAAAPB010000006.1"/>
</dbReference>
<keyword evidence="1" id="KW-0732">Signal</keyword>
<gene>
    <name evidence="2" type="ORF">GCM10009798_41570</name>
</gene>
<proteinExistence type="predicted"/>
<name>A0ABN2RW62_9ACTN</name>
<reference evidence="2 3" key="1">
    <citation type="journal article" date="2019" name="Int. J. Syst. Evol. Microbiol.">
        <title>The Global Catalogue of Microorganisms (GCM) 10K type strain sequencing project: providing services to taxonomists for standard genome sequencing and annotation.</title>
        <authorList>
            <consortium name="The Broad Institute Genomics Platform"/>
            <consortium name="The Broad Institute Genome Sequencing Center for Infectious Disease"/>
            <person name="Wu L."/>
            <person name="Ma J."/>
        </authorList>
    </citation>
    <scope>NUCLEOTIDE SEQUENCE [LARGE SCALE GENOMIC DNA]</scope>
    <source>
        <strain evidence="2 3">JCM 15309</strain>
    </source>
</reference>
<sequence length="151" mass="15190">MRRLLGSTAALLLASCPLAACAGGSDAGGSAASPTSQPDSGYVVSDELVSQTAGDGEIAQVATPLPDQAAVDDFTRGLADSLAAKVDEAVRRTQVASGQQLYGQVVAVGCDVPPAVTVERDPVAVQPEPVTSPKQECFAPVTTVALVVVLD</sequence>
<accession>A0ABN2RW62</accession>